<keyword evidence="8 9" id="KW-0238">DNA-binding</keyword>
<comment type="caution">
    <text evidence="11">The sequence shown here is derived from an EMBL/GenBank/DDBJ whole genome shotgun (WGS) entry which is preliminary data.</text>
</comment>
<dbReference type="NCBIfam" id="TIGR00611">
    <property type="entry name" value="recf"/>
    <property type="match status" value="1"/>
</dbReference>
<keyword evidence="7 9" id="KW-0067">ATP-binding</keyword>
<dbReference type="GO" id="GO:0006302">
    <property type="term" value="P:double-strand break repair"/>
    <property type="evidence" value="ECO:0007669"/>
    <property type="project" value="TreeGrafter"/>
</dbReference>
<name>W9VM06_9GAMM</name>
<dbReference type="InterPro" id="IPR001238">
    <property type="entry name" value="DNA-binding_RecF"/>
</dbReference>
<dbReference type="SUPFAM" id="SSF52540">
    <property type="entry name" value="P-loop containing nucleoside triphosphate hydrolases"/>
    <property type="match status" value="1"/>
</dbReference>
<evidence type="ECO:0000256" key="3">
    <source>
        <dbReference type="ARBA" id="ARBA00020170"/>
    </source>
</evidence>
<keyword evidence="9" id="KW-0742">SOS response</keyword>
<evidence type="ECO:0000313" key="11">
    <source>
        <dbReference type="EMBL" id="EXJ17137.1"/>
    </source>
</evidence>
<dbReference type="PANTHER" id="PTHR32182">
    <property type="entry name" value="DNA REPLICATION AND REPAIR PROTEIN RECF"/>
    <property type="match status" value="1"/>
</dbReference>
<dbReference type="InterPro" id="IPR003395">
    <property type="entry name" value="RecF/RecN/SMC_N"/>
</dbReference>
<dbReference type="PROSITE" id="PS00617">
    <property type="entry name" value="RECF_1"/>
    <property type="match status" value="1"/>
</dbReference>
<dbReference type="HAMAP" id="MF_00365">
    <property type="entry name" value="RecF"/>
    <property type="match status" value="1"/>
</dbReference>
<comment type="function">
    <text evidence="9">The RecF protein is involved in DNA metabolism; it is required for DNA replication and normal SOS inducibility. RecF binds preferentially to single-stranded, linear DNA. It also seems to bind ATP.</text>
</comment>
<dbReference type="InterPro" id="IPR042174">
    <property type="entry name" value="RecF_2"/>
</dbReference>
<evidence type="ECO:0000256" key="8">
    <source>
        <dbReference type="ARBA" id="ARBA00023125"/>
    </source>
</evidence>
<dbReference type="InterPro" id="IPR027417">
    <property type="entry name" value="P-loop_NTPase"/>
</dbReference>
<evidence type="ECO:0000256" key="6">
    <source>
        <dbReference type="ARBA" id="ARBA00022741"/>
    </source>
</evidence>
<evidence type="ECO:0000256" key="9">
    <source>
        <dbReference type="HAMAP-Rule" id="MF_00365"/>
    </source>
</evidence>
<keyword evidence="5 9" id="KW-0235">DNA replication</keyword>
<dbReference type="EMBL" id="AONC01000002">
    <property type="protein sequence ID" value="EXJ17137.1"/>
    <property type="molecule type" value="Genomic_DNA"/>
</dbReference>
<feature type="domain" description="RecF/RecN/SMC N-terminal" evidence="10">
    <location>
        <begin position="6"/>
        <end position="332"/>
    </location>
</feature>
<dbReference type="STRING" id="1249627.D779_0889"/>
<feature type="binding site" evidence="9">
    <location>
        <begin position="33"/>
        <end position="40"/>
    </location>
    <ligand>
        <name>ATP</name>
        <dbReference type="ChEBI" id="CHEBI:30616"/>
    </ligand>
</feature>
<comment type="subcellular location">
    <subcellularLocation>
        <location evidence="1 9">Cytoplasm</location>
    </subcellularLocation>
</comment>
<dbReference type="Proteomes" id="UP000019460">
    <property type="component" value="Unassembled WGS sequence"/>
</dbReference>
<keyword evidence="12" id="KW-1185">Reference proteome</keyword>
<proteinExistence type="inferred from homology"/>
<evidence type="ECO:0000256" key="4">
    <source>
        <dbReference type="ARBA" id="ARBA00022490"/>
    </source>
</evidence>
<evidence type="ECO:0000313" key="12">
    <source>
        <dbReference type="Proteomes" id="UP000019460"/>
    </source>
</evidence>
<dbReference type="GO" id="GO:0005737">
    <property type="term" value="C:cytoplasm"/>
    <property type="evidence" value="ECO:0007669"/>
    <property type="project" value="UniProtKB-SubCell"/>
</dbReference>
<organism evidence="11 12">
    <name type="scientific">Imhoffiella purpurea</name>
    <dbReference type="NCBI Taxonomy" id="1249627"/>
    <lineage>
        <taxon>Bacteria</taxon>
        <taxon>Pseudomonadati</taxon>
        <taxon>Pseudomonadota</taxon>
        <taxon>Gammaproteobacteria</taxon>
        <taxon>Chromatiales</taxon>
        <taxon>Chromatiaceae</taxon>
        <taxon>Imhoffiella</taxon>
    </lineage>
</organism>
<dbReference type="GO" id="GO:0009432">
    <property type="term" value="P:SOS response"/>
    <property type="evidence" value="ECO:0007669"/>
    <property type="project" value="UniProtKB-UniRule"/>
</dbReference>
<dbReference type="GO" id="GO:0003697">
    <property type="term" value="F:single-stranded DNA binding"/>
    <property type="evidence" value="ECO:0007669"/>
    <property type="project" value="UniProtKB-UniRule"/>
</dbReference>
<dbReference type="GO" id="GO:0006260">
    <property type="term" value="P:DNA replication"/>
    <property type="evidence" value="ECO:0007669"/>
    <property type="project" value="UniProtKB-UniRule"/>
</dbReference>
<sequence length="358" mass="40689">MRTYRLVSLDIDGLRNIERARLDTDVSAVWLFGANGAGKSSVLEALYLLARGRTYRGRKFGPLVNRDQSRTRIKGSFASEPDAPFEVRFVQDSKGAQREIRPPGVLDHDPDVPLIPTKLVTDNPQSLIEGDPQLRRLFLDWNTSLWNDRFKGQRYTFQRLLLQRNAALKAKWKDTAQWDSLFVEAAQSIDESRRAFLEGLRMPFLCLKADFPFLDDLDLEYDPGWPHGLALTEAMDACRDQERSRGFTLRGPHRADFYLSRDGERASLSRGQMKVVVSLLQLACEQLHRSAGAPRSIWLLDDLQAELDRNHVRKLWSLFVETGSQIFVTGVSRPSDPLDAGPSAAMFHVEHGVLNREV</sequence>
<evidence type="ECO:0000256" key="5">
    <source>
        <dbReference type="ARBA" id="ARBA00022705"/>
    </source>
</evidence>
<dbReference type="Gene3D" id="3.40.50.300">
    <property type="entry name" value="P-loop containing nucleotide triphosphate hydrolases"/>
    <property type="match status" value="1"/>
</dbReference>
<evidence type="ECO:0000256" key="7">
    <source>
        <dbReference type="ARBA" id="ARBA00022840"/>
    </source>
</evidence>
<gene>
    <name evidence="9" type="primary">recF</name>
    <name evidence="11" type="ORF">D779_0889</name>
</gene>
<evidence type="ECO:0000259" key="10">
    <source>
        <dbReference type="Pfam" id="PF02463"/>
    </source>
</evidence>
<dbReference type="Pfam" id="PF02463">
    <property type="entry name" value="SMC_N"/>
    <property type="match status" value="1"/>
</dbReference>
<dbReference type="Gene3D" id="1.20.1050.90">
    <property type="entry name" value="RecF/RecN/SMC, N-terminal domain"/>
    <property type="match status" value="1"/>
</dbReference>
<keyword evidence="9" id="KW-0234">DNA repair</keyword>
<dbReference type="GO" id="GO:0005524">
    <property type="term" value="F:ATP binding"/>
    <property type="evidence" value="ECO:0007669"/>
    <property type="project" value="UniProtKB-UniRule"/>
</dbReference>
<comment type="similarity">
    <text evidence="2 9">Belongs to the RecF family.</text>
</comment>
<dbReference type="eggNOG" id="COG1195">
    <property type="taxonomic scope" value="Bacteria"/>
</dbReference>
<keyword evidence="4 9" id="KW-0963">Cytoplasm</keyword>
<dbReference type="RefSeq" id="WP_043747987.1">
    <property type="nucleotide sequence ID" value="NZ_AONC01000002.1"/>
</dbReference>
<evidence type="ECO:0000256" key="2">
    <source>
        <dbReference type="ARBA" id="ARBA00008016"/>
    </source>
</evidence>
<keyword evidence="6 9" id="KW-0547">Nucleotide-binding</keyword>
<accession>W9VM06</accession>
<dbReference type="OrthoDB" id="9803889at2"/>
<dbReference type="PANTHER" id="PTHR32182:SF0">
    <property type="entry name" value="DNA REPLICATION AND REPAIR PROTEIN RECF"/>
    <property type="match status" value="1"/>
</dbReference>
<evidence type="ECO:0000256" key="1">
    <source>
        <dbReference type="ARBA" id="ARBA00004496"/>
    </source>
</evidence>
<keyword evidence="9" id="KW-0227">DNA damage</keyword>
<reference evidence="11 12" key="1">
    <citation type="submission" date="2012-11" db="EMBL/GenBank/DDBJ databases">
        <title>Genome assembly of Thiorhodococcus sp. AK35.</title>
        <authorList>
            <person name="Nupur N."/>
            <person name="Khatri I."/>
            <person name="Subramanian S."/>
            <person name="Pinnaka A."/>
        </authorList>
    </citation>
    <scope>NUCLEOTIDE SEQUENCE [LARGE SCALE GENOMIC DNA]</scope>
    <source>
        <strain evidence="11 12">AK35</strain>
    </source>
</reference>
<dbReference type="GO" id="GO:0000731">
    <property type="term" value="P:DNA synthesis involved in DNA repair"/>
    <property type="evidence" value="ECO:0007669"/>
    <property type="project" value="TreeGrafter"/>
</dbReference>
<dbReference type="InterPro" id="IPR018078">
    <property type="entry name" value="DNA-binding_RecF_CS"/>
</dbReference>
<protein>
    <recommendedName>
        <fullName evidence="3 9">DNA replication and repair protein RecF</fullName>
    </recommendedName>
</protein>
<dbReference type="AlphaFoldDB" id="W9VM06"/>